<organism evidence="2 3">
    <name type="scientific">Bradyrhizobium shewense</name>
    <dbReference type="NCBI Taxonomy" id="1761772"/>
    <lineage>
        <taxon>Bacteria</taxon>
        <taxon>Pseudomonadati</taxon>
        <taxon>Pseudomonadota</taxon>
        <taxon>Alphaproteobacteria</taxon>
        <taxon>Hyphomicrobiales</taxon>
        <taxon>Nitrobacteraceae</taxon>
        <taxon>Bradyrhizobium</taxon>
    </lineage>
</organism>
<protein>
    <submittedName>
        <fullName evidence="2">Uncharacterized protein</fullName>
    </submittedName>
</protein>
<evidence type="ECO:0000313" key="3">
    <source>
        <dbReference type="Proteomes" id="UP000199184"/>
    </source>
</evidence>
<dbReference type="RefSeq" id="WP_129590937.1">
    <property type="nucleotide sequence ID" value="NZ_FMAI01000015.1"/>
</dbReference>
<name>A0A1C3XG80_9BRAD</name>
<dbReference type="EMBL" id="FMAI01000015">
    <property type="protein sequence ID" value="SCB51219.1"/>
    <property type="molecule type" value="Genomic_DNA"/>
</dbReference>
<gene>
    <name evidence="2" type="ORF">GA0061098_1015108</name>
</gene>
<keyword evidence="3" id="KW-1185">Reference proteome</keyword>
<dbReference type="Proteomes" id="UP000199184">
    <property type="component" value="Unassembled WGS sequence"/>
</dbReference>
<dbReference type="AlphaFoldDB" id="A0A1C3XG80"/>
<sequence>MGGRDDEGLYDFAGKGAKRRRQHGEVGLRRSTFKPIDPARKKSQLSKQPTKGTAGPNDNPNDIKEIIRRLVIDHVDIKPAEIRDALQREGYFVSLTTIANLRRDMREVLRLLQKPDLALVDPDDLSRRRRKRDRLYIRTTTSKSNIE</sequence>
<accession>A0A1C3XG80</accession>
<evidence type="ECO:0000256" key="1">
    <source>
        <dbReference type="SAM" id="MobiDB-lite"/>
    </source>
</evidence>
<proteinExistence type="predicted"/>
<feature type="region of interest" description="Disordered" evidence="1">
    <location>
        <begin position="1"/>
        <end position="61"/>
    </location>
</feature>
<reference evidence="3" key="1">
    <citation type="submission" date="2016-08" db="EMBL/GenBank/DDBJ databases">
        <authorList>
            <person name="Varghese N."/>
            <person name="Submissions Spin"/>
        </authorList>
    </citation>
    <scope>NUCLEOTIDE SEQUENCE [LARGE SCALE GENOMIC DNA]</scope>
    <source>
        <strain evidence="3">ERR11</strain>
    </source>
</reference>
<feature type="compositionally biased region" description="Polar residues" evidence="1">
    <location>
        <begin position="45"/>
        <end position="60"/>
    </location>
</feature>
<evidence type="ECO:0000313" key="2">
    <source>
        <dbReference type="EMBL" id="SCB51219.1"/>
    </source>
</evidence>